<proteinExistence type="predicted"/>
<evidence type="ECO:0000313" key="3">
    <source>
        <dbReference type="EMBL" id="MXU97198.1"/>
    </source>
</evidence>
<feature type="compositionally biased region" description="Basic residues" evidence="1">
    <location>
        <begin position="122"/>
        <end position="137"/>
    </location>
</feature>
<evidence type="ECO:0008006" key="4">
    <source>
        <dbReference type="Google" id="ProtNLM"/>
    </source>
</evidence>
<protein>
    <recommendedName>
        <fullName evidence="4">Secreted protein</fullName>
    </recommendedName>
</protein>
<feature type="compositionally biased region" description="Low complexity" evidence="1">
    <location>
        <begin position="56"/>
        <end position="74"/>
    </location>
</feature>
<feature type="region of interest" description="Disordered" evidence="1">
    <location>
        <begin position="33"/>
        <end position="165"/>
    </location>
</feature>
<feature type="signal peptide" evidence="2">
    <location>
        <begin position="1"/>
        <end position="19"/>
    </location>
</feature>
<feature type="compositionally biased region" description="Pro residues" evidence="1">
    <location>
        <begin position="243"/>
        <end position="252"/>
    </location>
</feature>
<accession>A0A6B0V7D0</accession>
<reference evidence="3" key="1">
    <citation type="submission" date="2019-12" db="EMBL/GenBank/DDBJ databases">
        <title>An insight into the sialome of adult female Ixodes ricinus ticks feeding for 6 days.</title>
        <authorList>
            <person name="Perner J."/>
            <person name="Ribeiro J.M.C."/>
        </authorList>
    </citation>
    <scope>NUCLEOTIDE SEQUENCE</scope>
    <source>
        <strain evidence="3">Semi-engorged</strain>
        <tissue evidence="3">Salivary glands</tissue>
    </source>
</reference>
<feature type="chain" id="PRO_5025451861" description="Secreted protein" evidence="2">
    <location>
        <begin position="20"/>
        <end position="252"/>
    </location>
</feature>
<keyword evidence="2" id="KW-0732">Signal</keyword>
<organism evidence="3">
    <name type="scientific">Ixodes ricinus</name>
    <name type="common">Common tick</name>
    <name type="synonym">Acarus ricinus</name>
    <dbReference type="NCBI Taxonomy" id="34613"/>
    <lineage>
        <taxon>Eukaryota</taxon>
        <taxon>Metazoa</taxon>
        <taxon>Ecdysozoa</taxon>
        <taxon>Arthropoda</taxon>
        <taxon>Chelicerata</taxon>
        <taxon>Arachnida</taxon>
        <taxon>Acari</taxon>
        <taxon>Parasitiformes</taxon>
        <taxon>Ixodida</taxon>
        <taxon>Ixodoidea</taxon>
        <taxon>Ixodidae</taxon>
        <taxon>Ixodinae</taxon>
        <taxon>Ixodes</taxon>
    </lineage>
</organism>
<dbReference type="AlphaFoldDB" id="A0A6B0V7D0"/>
<feature type="compositionally biased region" description="Polar residues" evidence="1">
    <location>
        <begin position="141"/>
        <end position="154"/>
    </location>
</feature>
<evidence type="ECO:0000256" key="2">
    <source>
        <dbReference type="SAM" id="SignalP"/>
    </source>
</evidence>
<feature type="region of interest" description="Disordered" evidence="1">
    <location>
        <begin position="229"/>
        <end position="252"/>
    </location>
</feature>
<dbReference type="EMBL" id="GIFC01015115">
    <property type="protein sequence ID" value="MXU97198.1"/>
    <property type="molecule type" value="Transcribed_RNA"/>
</dbReference>
<evidence type="ECO:0000256" key="1">
    <source>
        <dbReference type="SAM" id="MobiDB-lite"/>
    </source>
</evidence>
<sequence length="252" mass="27231">MCFWLAWAAGCLITRTTLAMCAWETWWCPRQRRAEQPPPTARRRAPRRGATCTCLRSPSGGRPTAGPAAGTLRPPTRHPPTRSRPGVPRSSGCRRWRSSCGSRVHSTPACVPGRTTSGRVRPPWRTRSRTSRARRLPRTTCTCPSGARTSSRWATQPRPEIRRTPGCPAAPSCTWAPWGPAAAARCARTPSGMRWPRSTGCAPSTRASTRSWSRCLATARTTTPSCAASLTTRTVARAASGSPTPPSPPPPS</sequence>
<name>A0A6B0V7D0_IXORI</name>